<gene>
    <name evidence="1" type="ORF">K4G66_24520</name>
</gene>
<reference evidence="1" key="2">
    <citation type="journal article" date="2024" name="Antonie Van Leeuwenhoek">
        <title>Roseihalotalea indica gen. nov., sp. nov., a halophilic Bacteroidetes from mesopelagic Southwest Indian Ocean with higher carbohydrate metabolic potential.</title>
        <authorList>
            <person name="Chen B."/>
            <person name="Zhang M."/>
            <person name="Lin D."/>
            <person name="Ye J."/>
            <person name="Tang K."/>
        </authorList>
    </citation>
    <scope>NUCLEOTIDE SEQUENCE</scope>
    <source>
        <strain evidence="1">TK19036</strain>
    </source>
</reference>
<reference evidence="1" key="1">
    <citation type="journal article" date="2023" name="Comput. Struct. Biotechnol. J.">
        <title>Discovery of a novel marine Bacteroidetes with a rich repertoire of carbohydrate-active enzymes.</title>
        <authorList>
            <person name="Chen B."/>
            <person name="Liu G."/>
            <person name="Chen Q."/>
            <person name="Wang H."/>
            <person name="Liu L."/>
            <person name="Tang K."/>
        </authorList>
    </citation>
    <scope>NUCLEOTIDE SEQUENCE</scope>
    <source>
        <strain evidence="1">TK19036</strain>
    </source>
</reference>
<name>A0AA49GIV4_9BACT</name>
<organism evidence="1">
    <name type="scientific">Roseihalotalea indica</name>
    <dbReference type="NCBI Taxonomy" id="2867963"/>
    <lineage>
        <taxon>Bacteria</taxon>
        <taxon>Pseudomonadati</taxon>
        <taxon>Bacteroidota</taxon>
        <taxon>Cytophagia</taxon>
        <taxon>Cytophagales</taxon>
        <taxon>Catalimonadaceae</taxon>
        <taxon>Roseihalotalea</taxon>
    </lineage>
</organism>
<dbReference type="EMBL" id="CP120682">
    <property type="protein sequence ID" value="WKN35542.1"/>
    <property type="molecule type" value="Genomic_DNA"/>
</dbReference>
<protein>
    <submittedName>
        <fullName evidence="1">Transporter</fullName>
    </submittedName>
</protein>
<dbReference type="AlphaFoldDB" id="A0AA49GIV4"/>
<proteinExistence type="predicted"/>
<accession>A0AA49GIV4</accession>
<sequence length="84" mass="10207">MTDLEYDVMDELYFVTPFNQLRSTLELEEQELRNILQSLLQKNWIKCYVDHTEEILPHEVDFTHHYQEYFYLATKEGLLAHNGR</sequence>
<evidence type="ECO:0000313" key="1">
    <source>
        <dbReference type="EMBL" id="WKN35542.1"/>
    </source>
</evidence>